<name>A0A143BJ79_9BACT</name>
<evidence type="ECO:0000313" key="2">
    <source>
        <dbReference type="Proteomes" id="UP000076404"/>
    </source>
</evidence>
<sequence length="177" mass="19075">MGLWADWQASRARKQRVEVYLNHLVREAEAPTLAWLTAVCGSADVAARELGFARRAIGLIVAERDALDDQTAADVAHHLAPVVAAESRRHAETGRLWAERWRSYTAALAVRGSQTTPAARLAKVLLEGAGMPAPTAEVLAVGTDFVQETRAALNEQLRTAFGAASLPEDVRPSALRS</sequence>
<protein>
    <submittedName>
        <fullName evidence="1">Uncharacterized protein</fullName>
    </submittedName>
</protein>
<dbReference type="EMBL" id="CP011454">
    <property type="protein sequence ID" value="AMW05106.1"/>
    <property type="molecule type" value="Genomic_DNA"/>
</dbReference>
<dbReference type="Proteomes" id="UP000076404">
    <property type="component" value="Chromosome"/>
</dbReference>
<keyword evidence="2" id="KW-1185">Reference proteome</keyword>
<organism evidence="1 2">
    <name type="scientific">Gemmatimonas phototrophica</name>
    <dbReference type="NCBI Taxonomy" id="1379270"/>
    <lineage>
        <taxon>Bacteria</taxon>
        <taxon>Pseudomonadati</taxon>
        <taxon>Gemmatimonadota</taxon>
        <taxon>Gemmatimonadia</taxon>
        <taxon>Gemmatimonadales</taxon>
        <taxon>Gemmatimonadaceae</taxon>
        <taxon>Gemmatimonas</taxon>
    </lineage>
</organism>
<evidence type="ECO:0000313" key="1">
    <source>
        <dbReference type="EMBL" id="AMW05106.1"/>
    </source>
</evidence>
<reference evidence="1 2" key="2">
    <citation type="journal article" date="2016" name="Environ. Microbiol. Rep.">
        <title>Metagenomic evidence for the presence of phototrophic Gemmatimonadetes bacteria in diverse environments.</title>
        <authorList>
            <person name="Zeng Y."/>
            <person name="Baumbach J."/>
            <person name="Barbosa E.G."/>
            <person name="Azevedo V."/>
            <person name="Zhang C."/>
            <person name="Koblizek M."/>
        </authorList>
    </citation>
    <scope>NUCLEOTIDE SEQUENCE [LARGE SCALE GENOMIC DNA]</scope>
    <source>
        <strain evidence="1 2">AP64</strain>
    </source>
</reference>
<accession>A0A143BJ79</accession>
<dbReference type="eggNOG" id="ENOG50348ZA">
    <property type="taxonomic scope" value="Bacteria"/>
</dbReference>
<reference evidence="1 2" key="1">
    <citation type="journal article" date="2014" name="Proc. Natl. Acad. Sci. U.S.A.">
        <title>Functional type 2 photosynthetic reaction centers found in the rare bacterial phylum Gemmatimonadetes.</title>
        <authorList>
            <person name="Zeng Y."/>
            <person name="Feng F."/>
            <person name="Medova H."/>
            <person name="Dean J."/>
            <person name="Koblizek M."/>
        </authorList>
    </citation>
    <scope>NUCLEOTIDE SEQUENCE [LARGE SCALE GENOMIC DNA]</scope>
    <source>
        <strain evidence="1 2">AP64</strain>
    </source>
</reference>
<gene>
    <name evidence="1" type="ORF">GEMMAAP_10300</name>
</gene>
<dbReference type="AlphaFoldDB" id="A0A143BJ79"/>
<proteinExistence type="predicted"/>
<dbReference type="KEGG" id="gph:GEMMAAP_10300"/>